<sequence length="72" mass="8759">MSWLVGAGIYLLIGVILFLVIVFTDPWGFLALYWTIPIIFFYPLLFVKSWYEQITEKWDKWKKRRELKKSNK</sequence>
<protein>
    <submittedName>
        <fullName evidence="2">Uncharacterized protein</fullName>
    </submittedName>
</protein>
<dbReference type="Proteomes" id="UP000223102">
    <property type="component" value="Segment"/>
</dbReference>
<proteinExistence type="predicted"/>
<keyword evidence="1" id="KW-0472">Membrane</keyword>
<gene>
    <name evidence="2" type="ORF">PBC2_151</name>
</gene>
<keyword evidence="1" id="KW-0812">Transmembrane</keyword>
<name>A0A218KC55_9CAUD</name>
<keyword evidence="1" id="KW-1133">Transmembrane helix</keyword>
<accession>A0A218KC55</accession>
<evidence type="ECO:0000313" key="3">
    <source>
        <dbReference type="Proteomes" id="UP000223102"/>
    </source>
</evidence>
<reference evidence="2 3" key="1">
    <citation type="submission" date="2015-06" db="EMBL/GenBank/DDBJ databases">
        <title>Complete genome sequence of Bacillus cereus phage PBC2.</title>
        <authorList>
            <person name="Kong M."/>
            <person name="Ryu S."/>
        </authorList>
    </citation>
    <scope>NUCLEOTIDE SEQUENCE [LARGE SCALE GENOMIC DNA]</scope>
</reference>
<keyword evidence="3" id="KW-1185">Reference proteome</keyword>
<feature type="transmembrane region" description="Helical" evidence="1">
    <location>
        <begin position="7"/>
        <end position="24"/>
    </location>
</feature>
<dbReference type="EMBL" id="KT070867">
    <property type="protein sequence ID" value="AKQ08466.1"/>
    <property type="molecule type" value="Genomic_DNA"/>
</dbReference>
<evidence type="ECO:0000256" key="1">
    <source>
        <dbReference type="SAM" id="Phobius"/>
    </source>
</evidence>
<feature type="transmembrane region" description="Helical" evidence="1">
    <location>
        <begin position="30"/>
        <end position="51"/>
    </location>
</feature>
<evidence type="ECO:0000313" key="2">
    <source>
        <dbReference type="EMBL" id="AKQ08466.1"/>
    </source>
</evidence>
<organism evidence="2 3">
    <name type="scientific">Bacillus phage PBC2</name>
    <dbReference type="NCBI Taxonomy" id="1675029"/>
    <lineage>
        <taxon>Viruses</taxon>
        <taxon>Duplodnaviria</taxon>
        <taxon>Heunggongvirae</taxon>
        <taxon>Uroviricota</taxon>
        <taxon>Caudoviricetes</taxon>
        <taxon>Andregratiavirinae</taxon>
        <taxon>Haetaevirus</taxon>
        <taxon>Haetaevirus PBC2</taxon>
    </lineage>
</organism>